<keyword evidence="8" id="KW-0804">Transcription</keyword>
<evidence type="ECO:0000256" key="9">
    <source>
        <dbReference type="ARBA" id="ARBA00023242"/>
    </source>
</evidence>
<dbReference type="AlphaFoldDB" id="A0A8X6N2M1"/>
<dbReference type="InterPro" id="IPR036236">
    <property type="entry name" value="Znf_C2H2_sf"/>
</dbReference>
<keyword evidence="5" id="KW-0862">Zinc</keyword>
<feature type="domain" description="C2H2-type" evidence="11">
    <location>
        <begin position="172"/>
        <end position="199"/>
    </location>
</feature>
<dbReference type="SUPFAM" id="SSF57667">
    <property type="entry name" value="beta-beta-alpha zinc fingers"/>
    <property type="match status" value="6"/>
</dbReference>
<comment type="caution">
    <text evidence="12">The sequence shown here is derived from an EMBL/GenBank/DDBJ whole genome shotgun (WGS) entry which is preliminary data.</text>
</comment>
<dbReference type="PROSITE" id="PS00028">
    <property type="entry name" value="ZINC_FINGER_C2H2_1"/>
    <property type="match status" value="9"/>
</dbReference>
<dbReference type="GO" id="GO:0005654">
    <property type="term" value="C:nucleoplasm"/>
    <property type="evidence" value="ECO:0007669"/>
    <property type="project" value="TreeGrafter"/>
</dbReference>
<evidence type="ECO:0000256" key="10">
    <source>
        <dbReference type="PROSITE-ProRule" id="PRU00042"/>
    </source>
</evidence>
<evidence type="ECO:0000313" key="12">
    <source>
        <dbReference type="EMBL" id="GFS90127.1"/>
    </source>
</evidence>
<dbReference type="GO" id="GO:0000978">
    <property type="term" value="F:RNA polymerase II cis-regulatory region sequence-specific DNA binding"/>
    <property type="evidence" value="ECO:0007669"/>
    <property type="project" value="TreeGrafter"/>
</dbReference>
<evidence type="ECO:0000256" key="2">
    <source>
        <dbReference type="ARBA" id="ARBA00022723"/>
    </source>
</evidence>
<feature type="domain" description="C2H2-type" evidence="11">
    <location>
        <begin position="256"/>
        <end position="283"/>
    </location>
</feature>
<evidence type="ECO:0000256" key="4">
    <source>
        <dbReference type="ARBA" id="ARBA00022771"/>
    </source>
</evidence>
<feature type="domain" description="C2H2-type" evidence="11">
    <location>
        <begin position="144"/>
        <end position="171"/>
    </location>
</feature>
<keyword evidence="13" id="KW-1185">Reference proteome</keyword>
<dbReference type="FunFam" id="3.30.160.60:FF:000325">
    <property type="entry name" value="ZFP90 zinc finger protein"/>
    <property type="match status" value="2"/>
</dbReference>
<accession>A0A8X6N2M1</accession>
<keyword evidence="3" id="KW-0677">Repeat</keyword>
<organism evidence="12 13">
    <name type="scientific">Nephila pilipes</name>
    <name type="common">Giant wood spider</name>
    <name type="synonym">Nephila maculata</name>
    <dbReference type="NCBI Taxonomy" id="299642"/>
    <lineage>
        <taxon>Eukaryota</taxon>
        <taxon>Metazoa</taxon>
        <taxon>Ecdysozoa</taxon>
        <taxon>Arthropoda</taxon>
        <taxon>Chelicerata</taxon>
        <taxon>Arachnida</taxon>
        <taxon>Araneae</taxon>
        <taxon>Araneomorphae</taxon>
        <taxon>Entelegynae</taxon>
        <taxon>Araneoidea</taxon>
        <taxon>Nephilidae</taxon>
        <taxon>Nephila</taxon>
    </lineage>
</organism>
<dbReference type="Pfam" id="PF00096">
    <property type="entry name" value="zf-C2H2"/>
    <property type="match status" value="6"/>
</dbReference>
<comment type="subcellular location">
    <subcellularLocation>
        <location evidence="1">Nucleus</location>
    </subcellularLocation>
</comment>
<keyword evidence="2" id="KW-0479">Metal-binding</keyword>
<evidence type="ECO:0000256" key="7">
    <source>
        <dbReference type="ARBA" id="ARBA00023125"/>
    </source>
</evidence>
<evidence type="ECO:0000313" key="13">
    <source>
        <dbReference type="Proteomes" id="UP000887013"/>
    </source>
</evidence>
<evidence type="ECO:0000256" key="6">
    <source>
        <dbReference type="ARBA" id="ARBA00023015"/>
    </source>
</evidence>
<dbReference type="PROSITE" id="PS50157">
    <property type="entry name" value="ZINC_FINGER_C2H2_2"/>
    <property type="match status" value="10"/>
</dbReference>
<keyword evidence="7" id="KW-0238">DNA-binding</keyword>
<feature type="domain" description="C2H2-type" evidence="11">
    <location>
        <begin position="68"/>
        <end position="91"/>
    </location>
</feature>
<feature type="domain" description="C2H2-type" evidence="11">
    <location>
        <begin position="117"/>
        <end position="139"/>
    </location>
</feature>
<dbReference type="PANTHER" id="PTHR24399">
    <property type="entry name" value="ZINC FINGER AND BTB DOMAIN-CONTAINING"/>
    <property type="match status" value="1"/>
</dbReference>
<dbReference type="GO" id="GO:0008270">
    <property type="term" value="F:zinc ion binding"/>
    <property type="evidence" value="ECO:0007669"/>
    <property type="project" value="UniProtKB-KW"/>
</dbReference>
<name>A0A8X6N2M1_NEPPI</name>
<keyword evidence="6" id="KW-0805">Transcription regulation</keyword>
<evidence type="ECO:0000256" key="8">
    <source>
        <dbReference type="ARBA" id="ARBA00023163"/>
    </source>
</evidence>
<dbReference type="InterPro" id="IPR013087">
    <property type="entry name" value="Znf_C2H2_type"/>
</dbReference>
<evidence type="ECO:0000256" key="5">
    <source>
        <dbReference type="ARBA" id="ARBA00022833"/>
    </source>
</evidence>
<dbReference type="GO" id="GO:0001227">
    <property type="term" value="F:DNA-binding transcription repressor activity, RNA polymerase II-specific"/>
    <property type="evidence" value="ECO:0007669"/>
    <property type="project" value="TreeGrafter"/>
</dbReference>
<dbReference type="Pfam" id="PF13912">
    <property type="entry name" value="zf-C2H2_6"/>
    <property type="match status" value="1"/>
</dbReference>
<protein>
    <submittedName>
        <fullName evidence="12">Zinc finger protein 227</fullName>
    </submittedName>
</protein>
<feature type="domain" description="C2H2-type" evidence="11">
    <location>
        <begin position="312"/>
        <end position="340"/>
    </location>
</feature>
<gene>
    <name evidence="12" type="primary">ZNF227_3</name>
    <name evidence="12" type="ORF">NPIL_54231</name>
</gene>
<dbReference type="Pfam" id="PF12874">
    <property type="entry name" value="zf-met"/>
    <property type="match status" value="1"/>
</dbReference>
<dbReference type="OrthoDB" id="1095242at2759"/>
<feature type="domain" description="C2H2-type" evidence="11">
    <location>
        <begin position="40"/>
        <end position="67"/>
    </location>
</feature>
<feature type="domain" description="C2H2-type" evidence="11">
    <location>
        <begin position="284"/>
        <end position="311"/>
    </location>
</feature>
<feature type="domain" description="C2H2-type" evidence="11">
    <location>
        <begin position="200"/>
        <end position="227"/>
    </location>
</feature>
<dbReference type="SMART" id="SM00355">
    <property type="entry name" value="ZnF_C2H2"/>
    <property type="match status" value="11"/>
</dbReference>
<keyword evidence="9" id="KW-0539">Nucleus</keyword>
<evidence type="ECO:0000256" key="3">
    <source>
        <dbReference type="ARBA" id="ARBA00022737"/>
    </source>
</evidence>
<dbReference type="Gene3D" id="3.30.160.60">
    <property type="entry name" value="Classic Zinc Finger"/>
    <property type="match status" value="8"/>
</dbReference>
<sequence>MSEQAAISIFQKVNDHSPSNTFLAESEKTEKDSLTEKECFVCKICYKRFSSLGYLRVHYAEHFQQQPSACEVCGETFTEAQDFAEHCVLHAEYICFICMQSFSDKIQFVLHQEKHQLNCEICKLTFHSENELEMHRRSHDPKYFQCKICLKYYSTKLGLKRHLVVHTGDQPYKCKICFQSFSHSSSLSTHSMIHKNIKRHNCKLCGKSFSMKISLTTHLLKHEGKEPYVCVICDRRFADQRQFKRHGMKHIPSEKSTCGICGKIFTNPSSLKLHFKLHTNEGNFKCDICGRTFNYSGNLKRHEMWHSGERPFECNICNIGYISRFRLINHLKQKHTNLTEEEHFKIIKQVDALNNVKNST</sequence>
<feature type="domain" description="C2H2-type" evidence="11">
    <location>
        <begin position="228"/>
        <end position="255"/>
    </location>
</feature>
<dbReference type="EMBL" id="BMAW01004635">
    <property type="protein sequence ID" value="GFS90127.1"/>
    <property type="molecule type" value="Genomic_DNA"/>
</dbReference>
<reference evidence="12" key="1">
    <citation type="submission" date="2020-08" db="EMBL/GenBank/DDBJ databases">
        <title>Multicomponent nature underlies the extraordinary mechanical properties of spider dragline silk.</title>
        <authorList>
            <person name="Kono N."/>
            <person name="Nakamura H."/>
            <person name="Mori M."/>
            <person name="Yoshida Y."/>
            <person name="Ohtoshi R."/>
            <person name="Malay A.D."/>
            <person name="Moran D.A.P."/>
            <person name="Tomita M."/>
            <person name="Numata K."/>
            <person name="Arakawa K."/>
        </authorList>
    </citation>
    <scope>NUCLEOTIDE SEQUENCE</scope>
</reference>
<evidence type="ECO:0000259" key="11">
    <source>
        <dbReference type="PROSITE" id="PS50157"/>
    </source>
</evidence>
<proteinExistence type="predicted"/>
<evidence type="ECO:0000256" key="1">
    <source>
        <dbReference type="ARBA" id="ARBA00004123"/>
    </source>
</evidence>
<keyword evidence="4 10" id="KW-0863">Zinc-finger</keyword>
<dbReference type="PANTHER" id="PTHR24399:SF23">
    <property type="entry name" value="C2H2-TYPE DOMAIN-CONTAINING PROTEIN"/>
    <property type="match status" value="1"/>
</dbReference>
<dbReference type="Proteomes" id="UP000887013">
    <property type="component" value="Unassembled WGS sequence"/>
</dbReference>